<evidence type="ECO:0000256" key="6">
    <source>
        <dbReference type="ARBA" id="ARBA00022801"/>
    </source>
</evidence>
<feature type="active site" evidence="10">
    <location>
        <position position="78"/>
    </location>
</feature>
<comment type="catalytic activity">
    <reaction evidence="1">
        <text>Release of the N-terminal residue from a tripeptide.</text>
        <dbReference type="EC" id="3.4.11.4"/>
    </reaction>
</comment>
<reference evidence="13" key="1">
    <citation type="journal article" date="2021" name="PeerJ">
        <title>Extensive microbial diversity within the chicken gut microbiome revealed by metagenomics and culture.</title>
        <authorList>
            <person name="Gilroy R."/>
            <person name="Ravi A."/>
            <person name="Getino M."/>
            <person name="Pursley I."/>
            <person name="Horton D.L."/>
            <person name="Alikhan N.F."/>
            <person name="Baker D."/>
            <person name="Gharbi K."/>
            <person name="Hall N."/>
            <person name="Watson M."/>
            <person name="Adriaenssens E.M."/>
            <person name="Foster-Nyarko E."/>
            <person name="Jarju S."/>
            <person name="Secka A."/>
            <person name="Antonio M."/>
            <person name="Oren A."/>
            <person name="Chaudhuri R.R."/>
            <person name="La Ragione R."/>
            <person name="Hildebrand F."/>
            <person name="Pallen M.J."/>
        </authorList>
    </citation>
    <scope>NUCLEOTIDE SEQUENCE</scope>
    <source>
        <strain evidence="13">CHK187-11901</strain>
    </source>
</reference>
<dbReference type="EMBL" id="DWWM01000037">
    <property type="protein sequence ID" value="HJC36647.1"/>
    <property type="molecule type" value="Genomic_DNA"/>
</dbReference>
<dbReference type="EC" id="3.4.11.4" evidence="9"/>
<reference evidence="13" key="2">
    <citation type="submission" date="2021-04" db="EMBL/GenBank/DDBJ databases">
        <authorList>
            <person name="Gilroy R."/>
        </authorList>
    </citation>
    <scope>NUCLEOTIDE SEQUENCE</scope>
    <source>
        <strain evidence="13">CHK187-11901</strain>
    </source>
</reference>
<evidence type="ECO:0000313" key="13">
    <source>
        <dbReference type="EMBL" id="HJC36647.1"/>
    </source>
</evidence>
<sequence>MKVEERFLNYVKIDTQSDEFSDCVPTTAKQLDLARVLVEELKEIGIEDARVDEYGIVYGSVKANAEGYPSIGLNAHMDTATDLSGANVKPRIVKNYDGKPITLNPEVIMDPAEFPVLNDHIGEDLIVTDGTTLLGGDDKAGIAIIMSALQEIIAEGSEHGEIHVAFTPDEEVGKGTDHFDVEGFHADFAYTVDGGAIDEICYENFNAAQAEVTVHGRSIHPGTAKNKMINASLVAMRFHAMLPVELNPAFTEGYEGFNHLTHMEGECEKATLTYIIRNHDDAKFLAQKEQFLAIRDYLNGRYGEGTIELTITDQYRNMRAYIEKDMYVVELARKAIAAAGLTPKSVPVRGGTDGAELTYKGLPCPNFGTGSYNHHGKYEFASIAEMRTMVKIIRNVLSLAKGAK</sequence>
<dbReference type="InterPro" id="IPR002933">
    <property type="entry name" value="Peptidase_M20"/>
</dbReference>
<keyword evidence="5 11" id="KW-0479">Metal-binding</keyword>
<dbReference type="Proteomes" id="UP000823896">
    <property type="component" value="Unassembled WGS sequence"/>
</dbReference>
<dbReference type="InterPro" id="IPR010161">
    <property type="entry name" value="Peptidase_M20B"/>
</dbReference>
<dbReference type="NCBIfam" id="TIGR01882">
    <property type="entry name" value="peptidase-T"/>
    <property type="match status" value="1"/>
</dbReference>
<keyword evidence="7 11" id="KW-0862">Zinc</keyword>
<dbReference type="InterPro" id="IPR001261">
    <property type="entry name" value="ArgE/DapE_CS"/>
</dbReference>
<protein>
    <recommendedName>
        <fullName evidence="9">Peptidase T</fullName>
        <ecNumber evidence="9">3.4.11.4</ecNumber>
    </recommendedName>
</protein>
<dbReference type="NCBIfam" id="NF009920">
    <property type="entry name" value="PRK13381.1"/>
    <property type="match status" value="1"/>
</dbReference>
<feature type="binding site" evidence="11">
    <location>
        <position position="375"/>
    </location>
    <ligand>
        <name>Zn(2+)</name>
        <dbReference type="ChEBI" id="CHEBI:29105"/>
        <label>2</label>
    </ligand>
</feature>
<feature type="binding site" evidence="11">
    <location>
        <position position="76"/>
    </location>
    <ligand>
        <name>Zn(2+)</name>
        <dbReference type="ChEBI" id="CHEBI:29105"/>
        <label>1</label>
    </ligand>
</feature>
<dbReference type="GO" id="GO:0008237">
    <property type="term" value="F:metallopeptidase activity"/>
    <property type="evidence" value="ECO:0007669"/>
    <property type="project" value="UniProtKB-KW"/>
</dbReference>
<dbReference type="CDD" id="cd03892">
    <property type="entry name" value="M20_peptT"/>
    <property type="match status" value="1"/>
</dbReference>
<dbReference type="Pfam" id="PF07687">
    <property type="entry name" value="M20_dimer"/>
    <property type="match status" value="1"/>
</dbReference>
<keyword evidence="4" id="KW-0645">Protease</keyword>
<dbReference type="SUPFAM" id="SSF55031">
    <property type="entry name" value="Bacterial exopeptidase dimerisation domain"/>
    <property type="match status" value="1"/>
</dbReference>
<feature type="binding site" evidence="11">
    <location>
        <position position="193"/>
    </location>
    <ligand>
        <name>Zn(2+)</name>
        <dbReference type="ChEBI" id="CHEBI:29105"/>
        <label>1</label>
    </ligand>
</feature>
<dbReference type="GO" id="GO:0008270">
    <property type="term" value="F:zinc ion binding"/>
    <property type="evidence" value="ECO:0007669"/>
    <property type="project" value="InterPro"/>
</dbReference>
<evidence type="ECO:0000256" key="8">
    <source>
        <dbReference type="ARBA" id="ARBA00023049"/>
    </source>
</evidence>
<dbReference type="Gene3D" id="3.30.70.360">
    <property type="match status" value="1"/>
</dbReference>
<dbReference type="PANTHER" id="PTHR42994:SF1">
    <property type="entry name" value="PEPTIDASE T"/>
    <property type="match status" value="1"/>
</dbReference>
<keyword evidence="8" id="KW-0482">Metalloprotease</keyword>
<gene>
    <name evidence="13" type="primary">pepT</name>
    <name evidence="13" type="ORF">H9702_05895</name>
</gene>
<feature type="active site" description="Proton acceptor" evidence="10">
    <location>
        <position position="170"/>
    </location>
</feature>
<keyword evidence="3 13" id="KW-0031">Aminopeptidase</keyword>
<evidence type="ECO:0000256" key="1">
    <source>
        <dbReference type="ARBA" id="ARBA00000870"/>
    </source>
</evidence>
<dbReference type="InterPro" id="IPR011650">
    <property type="entry name" value="Peptidase_M20_dimer"/>
</dbReference>
<dbReference type="NCBIfam" id="NF003976">
    <property type="entry name" value="PRK05469.1"/>
    <property type="match status" value="1"/>
</dbReference>
<comment type="similarity">
    <text evidence="2">Belongs to the peptidase M20B family.</text>
</comment>
<dbReference type="InterPro" id="IPR036264">
    <property type="entry name" value="Bact_exopeptidase_dim_dom"/>
</dbReference>
<feature type="binding site" evidence="11">
    <location>
        <position position="137"/>
    </location>
    <ligand>
        <name>Zn(2+)</name>
        <dbReference type="ChEBI" id="CHEBI:29105"/>
        <label>1</label>
    </ligand>
</feature>
<evidence type="ECO:0000313" key="14">
    <source>
        <dbReference type="Proteomes" id="UP000823896"/>
    </source>
</evidence>
<evidence type="ECO:0000256" key="10">
    <source>
        <dbReference type="PIRSR" id="PIRSR037215-1"/>
    </source>
</evidence>
<dbReference type="Pfam" id="PF01546">
    <property type="entry name" value="Peptidase_M20"/>
    <property type="match status" value="1"/>
</dbReference>
<evidence type="ECO:0000256" key="3">
    <source>
        <dbReference type="ARBA" id="ARBA00022438"/>
    </source>
</evidence>
<evidence type="ECO:0000256" key="7">
    <source>
        <dbReference type="ARBA" id="ARBA00022833"/>
    </source>
</evidence>
<dbReference type="PROSITE" id="PS00758">
    <property type="entry name" value="ARGE_DAPE_CPG2_1"/>
    <property type="match status" value="1"/>
</dbReference>
<dbReference type="PANTHER" id="PTHR42994">
    <property type="entry name" value="PEPTIDASE T"/>
    <property type="match status" value="1"/>
</dbReference>
<dbReference type="GO" id="GO:0045148">
    <property type="term" value="F:tripeptide aminopeptidase activity"/>
    <property type="evidence" value="ECO:0007669"/>
    <property type="project" value="UniProtKB-UniRule"/>
</dbReference>
<evidence type="ECO:0000256" key="9">
    <source>
        <dbReference type="NCBIfam" id="TIGR01882"/>
    </source>
</evidence>
<feature type="domain" description="Peptidase M20 dimerisation" evidence="12">
    <location>
        <begin position="202"/>
        <end position="301"/>
    </location>
</feature>
<evidence type="ECO:0000256" key="11">
    <source>
        <dbReference type="PIRSR" id="PIRSR037215-2"/>
    </source>
</evidence>
<dbReference type="AlphaFoldDB" id="A0A9D2NQJ6"/>
<dbReference type="PIRSF" id="PIRSF037215">
    <property type="entry name" value="Peptidase_M20B"/>
    <property type="match status" value="1"/>
</dbReference>
<keyword evidence="6 13" id="KW-0378">Hydrolase</keyword>
<organism evidence="13 14">
    <name type="scientific">Candidatus Merdibacter merdavium</name>
    <dbReference type="NCBI Taxonomy" id="2838692"/>
    <lineage>
        <taxon>Bacteria</taxon>
        <taxon>Bacillati</taxon>
        <taxon>Bacillota</taxon>
        <taxon>Erysipelotrichia</taxon>
        <taxon>Erysipelotrichales</taxon>
        <taxon>Erysipelotrichaceae</taxon>
        <taxon>Merdibacter</taxon>
    </lineage>
</organism>
<evidence type="ECO:0000256" key="4">
    <source>
        <dbReference type="ARBA" id="ARBA00022670"/>
    </source>
</evidence>
<feature type="binding site" evidence="11">
    <location>
        <position position="137"/>
    </location>
    <ligand>
        <name>Zn(2+)</name>
        <dbReference type="ChEBI" id="CHEBI:29105"/>
        <label>2</label>
    </ligand>
</feature>
<name>A0A9D2NQJ6_9FIRM</name>
<evidence type="ECO:0000259" key="12">
    <source>
        <dbReference type="Pfam" id="PF07687"/>
    </source>
</evidence>
<accession>A0A9D2NQJ6</accession>
<dbReference type="GO" id="GO:0006508">
    <property type="term" value="P:proteolysis"/>
    <property type="evidence" value="ECO:0007669"/>
    <property type="project" value="UniProtKB-UniRule"/>
</dbReference>
<dbReference type="SUPFAM" id="SSF53187">
    <property type="entry name" value="Zn-dependent exopeptidases"/>
    <property type="match status" value="1"/>
</dbReference>
<comment type="cofactor">
    <cofactor evidence="11">
        <name>Zn(2+)</name>
        <dbReference type="ChEBI" id="CHEBI:29105"/>
    </cofactor>
    <text evidence="11">Binds 2 Zn(2+) ions per subunit.</text>
</comment>
<feature type="binding site" evidence="11">
    <location>
        <position position="171"/>
    </location>
    <ligand>
        <name>Zn(2+)</name>
        <dbReference type="ChEBI" id="CHEBI:29105"/>
        <label>2</label>
    </ligand>
</feature>
<dbReference type="Gene3D" id="3.40.630.10">
    <property type="entry name" value="Zn peptidases"/>
    <property type="match status" value="1"/>
</dbReference>
<evidence type="ECO:0000256" key="5">
    <source>
        <dbReference type="ARBA" id="ARBA00022723"/>
    </source>
</evidence>
<proteinExistence type="inferred from homology"/>
<dbReference type="GO" id="GO:0006518">
    <property type="term" value="P:peptide metabolic process"/>
    <property type="evidence" value="ECO:0007669"/>
    <property type="project" value="InterPro"/>
</dbReference>
<comment type="caution">
    <text evidence="13">The sequence shown here is derived from an EMBL/GenBank/DDBJ whole genome shotgun (WGS) entry which is preliminary data.</text>
</comment>
<evidence type="ECO:0000256" key="2">
    <source>
        <dbReference type="ARBA" id="ARBA00009692"/>
    </source>
</evidence>